<evidence type="ECO:0000313" key="1">
    <source>
        <dbReference type="EMBL" id="NEE22435.1"/>
    </source>
</evidence>
<protein>
    <submittedName>
        <fullName evidence="1">Bifunctional (P)ppGpp synthetase/guanosine-3',5'-bis(Diphosphate) 3'-pyrophosphohydrolase</fullName>
    </submittedName>
</protein>
<feature type="non-terminal residue" evidence="1">
    <location>
        <position position="1"/>
    </location>
</feature>
<feature type="non-terminal residue" evidence="1">
    <location>
        <position position="74"/>
    </location>
</feature>
<name>A0A6G3XX72_9ACTN</name>
<accession>A0A6G3XX72</accession>
<dbReference type="GO" id="GO:0005886">
    <property type="term" value="C:plasma membrane"/>
    <property type="evidence" value="ECO:0007669"/>
    <property type="project" value="TreeGrafter"/>
</dbReference>
<dbReference type="Gene3D" id="1.10.3210.10">
    <property type="entry name" value="Hypothetical protein af1432"/>
    <property type="match status" value="1"/>
</dbReference>
<sequence>RKSGEPYITHPLAVTLILAELGAETTTLTASLLHDTVEDTEVTLDQVREQFGDEVCYLVDGVTKLEKVDYGAAA</sequence>
<dbReference type="Pfam" id="PF13328">
    <property type="entry name" value="HD_4"/>
    <property type="match status" value="1"/>
</dbReference>
<proteinExistence type="predicted"/>
<dbReference type="GO" id="GO:0016787">
    <property type="term" value="F:hydrolase activity"/>
    <property type="evidence" value="ECO:0007669"/>
    <property type="project" value="UniProtKB-KW"/>
</dbReference>
<gene>
    <name evidence="1" type="ORF">G3M58_90235</name>
</gene>
<dbReference type="EMBL" id="JAAGMN010009786">
    <property type="protein sequence ID" value="NEE22435.1"/>
    <property type="molecule type" value="Genomic_DNA"/>
</dbReference>
<dbReference type="PANTHER" id="PTHR21262">
    <property type="entry name" value="GUANOSINE-3',5'-BIS DIPHOSPHATE 3'-PYROPHOSPHOHYDROLASE"/>
    <property type="match status" value="1"/>
</dbReference>
<dbReference type="PANTHER" id="PTHR21262:SF31">
    <property type="entry name" value="GTP PYROPHOSPHOKINASE"/>
    <property type="match status" value="1"/>
</dbReference>
<dbReference type="AlphaFoldDB" id="A0A6G3XX72"/>
<comment type="caution">
    <text evidence="1">The sequence shown here is derived from an EMBL/GenBank/DDBJ whole genome shotgun (WGS) entry which is preliminary data.</text>
</comment>
<keyword evidence="1" id="KW-0378">Hydrolase</keyword>
<dbReference type="SUPFAM" id="SSF109604">
    <property type="entry name" value="HD-domain/PDEase-like"/>
    <property type="match status" value="1"/>
</dbReference>
<organism evidence="1">
    <name type="scientific">Streptomyces sp. SID7499</name>
    <dbReference type="NCBI Taxonomy" id="2706086"/>
    <lineage>
        <taxon>Bacteria</taxon>
        <taxon>Bacillati</taxon>
        <taxon>Actinomycetota</taxon>
        <taxon>Actinomycetes</taxon>
        <taxon>Kitasatosporales</taxon>
        <taxon>Streptomycetaceae</taxon>
        <taxon>Streptomyces</taxon>
    </lineage>
</organism>
<reference evidence="1" key="1">
    <citation type="submission" date="2020-01" db="EMBL/GenBank/DDBJ databases">
        <title>Insect and environment-associated Actinomycetes.</title>
        <authorList>
            <person name="Currrie C."/>
            <person name="Chevrette M."/>
            <person name="Carlson C."/>
            <person name="Stubbendieck R."/>
            <person name="Wendt-Pienkowski E."/>
        </authorList>
    </citation>
    <scope>NUCLEOTIDE SEQUENCE</scope>
    <source>
        <strain evidence="1">SID7499</strain>
    </source>
</reference>